<feature type="transmembrane region" description="Helical" evidence="1">
    <location>
        <begin position="128"/>
        <end position="150"/>
    </location>
</feature>
<dbReference type="OrthoDB" id="6305908at2"/>
<keyword evidence="1" id="KW-1133">Transmembrane helix</keyword>
<gene>
    <name evidence="2" type="ORF">AOG27_00715</name>
</gene>
<dbReference type="STRING" id="570156.AOG27_00715"/>
<dbReference type="EMBL" id="LJTC01000001">
    <property type="protein sequence ID" value="KPM85344.1"/>
    <property type="molecule type" value="Genomic_DNA"/>
</dbReference>
<keyword evidence="1" id="KW-0472">Membrane</keyword>
<feature type="transmembrane region" description="Helical" evidence="1">
    <location>
        <begin position="72"/>
        <end position="90"/>
    </location>
</feature>
<proteinExistence type="predicted"/>
<keyword evidence="1" id="KW-0812">Transmembrane</keyword>
<dbReference type="Proteomes" id="UP000050378">
    <property type="component" value="Unassembled WGS sequence"/>
</dbReference>
<protein>
    <recommendedName>
        <fullName evidence="4">Membrane protein triplicated sequence</fullName>
    </recommendedName>
</protein>
<feature type="transmembrane region" description="Helical" evidence="1">
    <location>
        <begin position="6"/>
        <end position="29"/>
    </location>
</feature>
<comment type="caution">
    <text evidence="2">The sequence shown here is derived from an EMBL/GenBank/DDBJ whole genome shotgun (WGS) entry which is preliminary data.</text>
</comment>
<evidence type="ECO:0000256" key="1">
    <source>
        <dbReference type="SAM" id="Phobius"/>
    </source>
</evidence>
<dbReference type="PATRIC" id="fig|570156.3.peg.141"/>
<name>A0A0N8HL06_9GAMM</name>
<feature type="transmembrane region" description="Helical" evidence="1">
    <location>
        <begin position="41"/>
        <end position="60"/>
    </location>
</feature>
<organism evidence="2 3">
    <name type="scientific">Pseudoalteromonas lipolytica</name>
    <dbReference type="NCBI Taxonomy" id="570156"/>
    <lineage>
        <taxon>Bacteria</taxon>
        <taxon>Pseudomonadati</taxon>
        <taxon>Pseudomonadota</taxon>
        <taxon>Gammaproteobacteria</taxon>
        <taxon>Alteromonadales</taxon>
        <taxon>Pseudoalteromonadaceae</taxon>
        <taxon>Pseudoalteromonas</taxon>
    </lineage>
</organism>
<evidence type="ECO:0008006" key="4">
    <source>
        <dbReference type="Google" id="ProtNLM"/>
    </source>
</evidence>
<feature type="transmembrane region" description="Helical" evidence="1">
    <location>
        <begin position="97"/>
        <end position="116"/>
    </location>
</feature>
<reference evidence="2 3" key="1">
    <citation type="submission" date="2015-09" db="EMBL/GenBank/DDBJ databases">
        <title>Draft Genome Sequence of Pseudoalteromonas lipolytica UCD-48B.</title>
        <authorList>
            <person name="Krusor M."/>
            <person name="Coil D.A."/>
            <person name="Lang J.M."/>
            <person name="Eisen J.A."/>
            <person name="Alexiev A."/>
        </authorList>
    </citation>
    <scope>NUCLEOTIDE SEQUENCE [LARGE SCALE GENOMIC DNA]</scope>
    <source>
        <strain evidence="2 3">UCD-48B</strain>
    </source>
</reference>
<sequence>MFLTELFGVFSLSAFAVWGLLMAFFFNTFVFSLGIKRKTTLLLSSFIMATSYLTGDYFFTWLSPVPATYLDWAIYDIVTIVCLTIAYLFMRRTTPSFLYLVVGLSLNSILFVLMYIDLYVYGNTQPWFFWDVYSFGVNIIDLIMIIALIVDRDILGLHKLKNFITESIKPKEIRTQA</sequence>
<dbReference type="RefSeq" id="WP_054551095.1">
    <property type="nucleotide sequence ID" value="NZ_LJTC01000001.1"/>
</dbReference>
<evidence type="ECO:0000313" key="3">
    <source>
        <dbReference type="Proteomes" id="UP000050378"/>
    </source>
</evidence>
<dbReference type="AlphaFoldDB" id="A0A0N8HL06"/>
<evidence type="ECO:0000313" key="2">
    <source>
        <dbReference type="EMBL" id="KPM85344.1"/>
    </source>
</evidence>
<accession>A0A0N8HL06</accession>